<gene>
    <name evidence="1" type="ORF">BWK73_04545</name>
</gene>
<protein>
    <recommendedName>
        <fullName evidence="3">CopG-like ribbon-helix-helix domain-containing protein</fullName>
    </recommendedName>
</protein>
<name>A0A1Y1QYI4_9GAMM</name>
<evidence type="ECO:0000313" key="1">
    <source>
        <dbReference type="EMBL" id="OQX16202.1"/>
    </source>
</evidence>
<dbReference type="Proteomes" id="UP000192491">
    <property type="component" value="Unassembled WGS sequence"/>
</dbReference>
<proteinExistence type="predicted"/>
<dbReference type="EMBL" id="MTEJ01000007">
    <property type="protein sequence ID" value="OQX16202.1"/>
    <property type="molecule type" value="Genomic_DNA"/>
</dbReference>
<evidence type="ECO:0000313" key="2">
    <source>
        <dbReference type="Proteomes" id="UP000192491"/>
    </source>
</evidence>
<evidence type="ECO:0008006" key="3">
    <source>
        <dbReference type="Google" id="ProtNLM"/>
    </source>
</evidence>
<dbReference type="AlphaFoldDB" id="A0A1Y1QYI4"/>
<organism evidence="1 2">
    <name type="scientific">Thiothrix lacustris</name>
    <dbReference type="NCBI Taxonomy" id="525917"/>
    <lineage>
        <taxon>Bacteria</taxon>
        <taxon>Pseudomonadati</taxon>
        <taxon>Pseudomonadota</taxon>
        <taxon>Gammaproteobacteria</taxon>
        <taxon>Thiotrichales</taxon>
        <taxon>Thiotrichaceae</taxon>
        <taxon>Thiothrix</taxon>
    </lineage>
</organism>
<reference evidence="1 2" key="1">
    <citation type="submission" date="2017-01" db="EMBL/GenBank/DDBJ databases">
        <title>Novel large sulfur bacteria in the metagenomes of groundwater-fed chemosynthetic microbial mats in the Lake Huron basin.</title>
        <authorList>
            <person name="Sharrar A.M."/>
            <person name="Flood B.E."/>
            <person name="Bailey J.V."/>
            <person name="Jones D.S."/>
            <person name="Biddanda B."/>
            <person name="Ruberg S.A."/>
            <person name="Marcus D.N."/>
            <person name="Dick G.J."/>
        </authorList>
    </citation>
    <scope>NUCLEOTIDE SEQUENCE [LARGE SCALE GENOMIC DNA]</scope>
    <source>
        <strain evidence="1">A8</strain>
    </source>
</reference>
<comment type="caution">
    <text evidence="1">The sequence shown here is derived from an EMBL/GenBank/DDBJ whole genome shotgun (WGS) entry which is preliminary data.</text>
</comment>
<accession>A0A1Y1QYI4</accession>
<sequence>MNMRVDQDLKIELDRIATTQHRTTTNLVEWLIKQYLEQIAKRSAPKPNEDDAWDRQIAADAEAGKLDFLLDAAQNEYDAGKLHFR</sequence>